<feature type="domain" description="Mei2-like C-terminal RNA recognition motif" evidence="2">
    <location>
        <begin position="210"/>
        <end position="315"/>
    </location>
</feature>
<name>A0A2G9GPI3_9LAMI</name>
<dbReference type="SUPFAM" id="SSF54928">
    <property type="entry name" value="RNA-binding domain, RBD"/>
    <property type="match status" value="1"/>
</dbReference>
<evidence type="ECO:0000259" key="2">
    <source>
        <dbReference type="Pfam" id="PF04059"/>
    </source>
</evidence>
<dbReference type="Gene3D" id="3.30.70.330">
    <property type="match status" value="1"/>
</dbReference>
<dbReference type="Pfam" id="PF04059">
    <property type="entry name" value="RRM_2"/>
    <property type="match status" value="1"/>
</dbReference>
<sequence length="360" mass="40552">MCIDSYKVSSFLSPNAQEWIPTPPVQNAPFHPLQFLPHVIFAPHSPPSVQVVALTAPPPHKPYFNSLSFPSCYQSFIPYGPRATPQPFHHPAPVTFPATGCFYAPPPPSSSGGGKKLEKVEWPTGKSPKSPPVIVRRTCYPPRLQRTRMPFNVEKKPTIRRQVWVPKTSNFNSKVASGYGGAPSPAPASPSTPLCDNALPSEEFSAPSKSTVMIKNIPNKLRRDRMLEFLDQYCNEYSLEYDFLYLPMDFRKEDNLGYAFVNFTSAEAALKFKEILQDYRWDTVKTEKGLFKSKKICEITWAKIQGKEELVKRFQNTSFACNKLEFLPVVLDPPRNGSDPQPAPPMIIGRLQDRAFSKTQ</sequence>
<dbReference type="CDD" id="cd12277">
    <property type="entry name" value="RRM3_MEI2_EAR1_like"/>
    <property type="match status" value="1"/>
</dbReference>
<feature type="region of interest" description="Disordered" evidence="1">
    <location>
        <begin position="107"/>
        <end position="135"/>
    </location>
</feature>
<evidence type="ECO:0000256" key="1">
    <source>
        <dbReference type="SAM" id="MobiDB-lite"/>
    </source>
</evidence>
<protein>
    <recommendedName>
        <fullName evidence="2">Mei2-like C-terminal RNA recognition motif domain-containing protein</fullName>
    </recommendedName>
</protein>
<evidence type="ECO:0000313" key="4">
    <source>
        <dbReference type="Proteomes" id="UP000231279"/>
    </source>
</evidence>
<accession>A0A2G9GPI3</accession>
<dbReference type="GO" id="GO:0003676">
    <property type="term" value="F:nucleic acid binding"/>
    <property type="evidence" value="ECO:0007669"/>
    <property type="project" value="InterPro"/>
</dbReference>
<proteinExistence type="predicted"/>
<dbReference type="InterPro" id="IPR035979">
    <property type="entry name" value="RBD_domain_sf"/>
</dbReference>
<dbReference type="AlphaFoldDB" id="A0A2G9GPI3"/>
<dbReference type="OrthoDB" id="417481at2759"/>
<dbReference type="InterPro" id="IPR007201">
    <property type="entry name" value="Mei2-like_Rrm_C"/>
</dbReference>
<dbReference type="EMBL" id="NKXS01004175">
    <property type="protein sequence ID" value="PIN07199.1"/>
    <property type="molecule type" value="Genomic_DNA"/>
</dbReference>
<reference evidence="4" key="1">
    <citation type="journal article" date="2018" name="Gigascience">
        <title>Genome assembly of the Pink Ipe (Handroanthus impetiginosus, Bignoniaceae), a highly valued, ecologically keystone Neotropical timber forest tree.</title>
        <authorList>
            <person name="Silva-Junior O.B."/>
            <person name="Grattapaglia D."/>
            <person name="Novaes E."/>
            <person name="Collevatti R.G."/>
        </authorList>
    </citation>
    <scope>NUCLEOTIDE SEQUENCE [LARGE SCALE GENOMIC DNA]</scope>
    <source>
        <strain evidence="4">cv. UFG-1</strain>
    </source>
</reference>
<dbReference type="Proteomes" id="UP000231279">
    <property type="component" value="Unassembled WGS sequence"/>
</dbReference>
<keyword evidence="4" id="KW-1185">Reference proteome</keyword>
<organism evidence="3 4">
    <name type="scientific">Handroanthus impetiginosus</name>
    <dbReference type="NCBI Taxonomy" id="429701"/>
    <lineage>
        <taxon>Eukaryota</taxon>
        <taxon>Viridiplantae</taxon>
        <taxon>Streptophyta</taxon>
        <taxon>Embryophyta</taxon>
        <taxon>Tracheophyta</taxon>
        <taxon>Spermatophyta</taxon>
        <taxon>Magnoliopsida</taxon>
        <taxon>eudicotyledons</taxon>
        <taxon>Gunneridae</taxon>
        <taxon>Pentapetalae</taxon>
        <taxon>asterids</taxon>
        <taxon>lamiids</taxon>
        <taxon>Lamiales</taxon>
        <taxon>Bignoniaceae</taxon>
        <taxon>Crescentiina</taxon>
        <taxon>Tabebuia alliance</taxon>
        <taxon>Handroanthus</taxon>
    </lineage>
</organism>
<evidence type="ECO:0000313" key="3">
    <source>
        <dbReference type="EMBL" id="PIN07199.1"/>
    </source>
</evidence>
<comment type="caution">
    <text evidence="3">The sequence shown here is derived from an EMBL/GenBank/DDBJ whole genome shotgun (WGS) entry which is preliminary data.</text>
</comment>
<dbReference type="InterPro" id="IPR012677">
    <property type="entry name" value="Nucleotide-bd_a/b_plait_sf"/>
</dbReference>
<feature type="region of interest" description="Disordered" evidence="1">
    <location>
        <begin position="176"/>
        <end position="195"/>
    </location>
</feature>
<gene>
    <name evidence="3" type="ORF">CDL12_20234</name>
</gene>